<feature type="transmembrane region" description="Helical" evidence="1">
    <location>
        <begin position="218"/>
        <end position="236"/>
    </location>
</feature>
<name>A0A0S7Y4X7_UNCSA</name>
<organism evidence="2 3">
    <name type="scientific">candidate division WOR-1 bacterium DG_54_3</name>
    <dbReference type="NCBI Taxonomy" id="1703775"/>
    <lineage>
        <taxon>Bacteria</taxon>
        <taxon>Bacillati</taxon>
        <taxon>Saganbacteria</taxon>
    </lineage>
</organism>
<reference evidence="2 3" key="1">
    <citation type="journal article" date="2015" name="Microbiome">
        <title>Genomic resolution of linkages in carbon, nitrogen, and sulfur cycling among widespread estuary sediment bacteria.</title>
        <authorList>
            <person name="Baker B.J."/>
            <person name="Lazar C.S."/>
            <person name="Teske A.P."/>
            <person name="Dick G.J."/>
        </authorList>
    </citation>
    <scope>NUCLEOTIDE SEQUENCE [LARGE SCALE GENOMIC DNA]</scope>
    <source>
        <strain evidence="2">DG_54_3</strain>
    </source>
</reference>
<evidence type="ECO:0000313" key="2">
    <source>
        <dbReference type="EMBL" id="KPJ69768.1"/>
    </source>
</evidence>
<sequence>MIVINLLITMLIPLVLGMLILALFIQKGSSYFRFWEKIALAFFLGLGFLIILMFLLAVTKIPLTFLNIFITITILSLVICLYLIKKRCFCIEIDEIRNALKISPKLDPLEILLACLITLKIVFVYFIALVKPVVDVDAFQYYSLVARGIYITKTFLTPYLQQFIADKPLLPYLAQGWALIGLHTVNDALMKVLFPTLFLCLIVIFYAVVKRSSSRKMALLFTFLLSTLPFLVYHATTAYADLSITIYYAVATIYLFLFMKSYSLGQKQESYSHLLLAILFLGISVWVKRAGIFLAGINIFVLIGYLLTYRKTIKKDLLRNLLILGGVFVLIIAPWIIYGQAETFVGTIKGIFGKTEISTLPTVAEGPLLDKTDIVLSVLLRKLFLYADWHLLWLLFLVTLIFFYKKSFSRPLVFLLAIILLDISALFFQFRFGGSFIWILDGTLLDRLAMNYVPVVLFFCSEAIIPFITSKTPENR</sequence>
<dbReference type="AlphaFoldDB" id="A0A0S7Y4X7"/>
<feature type="transmembrane region" description="Helical" evidence="1">
    <location>
        <begin position="321"/>
        <end position="338"/>
    </location>
</feature>
<feature type="transmembrane region" description="Helical" evidence="1">
    <location>
        <begin position="6"/>
        <end position="26"/>
    </location>
</feature>
<feature type="transmembrane region" description="Helical" evidence="1">
    <location>
        <begin position="411"/>
        <end position="432"/>
    </location>
</feature>
<accession>A0A0S7Y4X7</accession>
<feature type="transmembrane region" description="Helical" evidence="1">
    <location>
        <begin position="111"/>
        <end position="130"/>
    </location>
</feature>
<gene>
    <name evidence="2" type="ORF">AMJ44_02330</name>
</gene>
<dbReference type="EMBL" id="LIZX01000014">
    <property type="protein sequence ID" value="KPJ69768.1"/>
    <property type="molecule type" value="Genomic_DNA"/>
</dbReference>
<evidence type="ECO:0000256" key="1">
    <source>
        <dbReference type="SAM" id="Phobius"/>
    </source>
</evidence>
<feature type="transmembrane region" description="Helical" evidence="1">
    <location>
        <begin position="192"/>
        <end position="209"/>
    </location>
</feature>
<proteinExistence type="predicted"/>
<feature type="transmembrane region" description="Helical" evidence="1">
    <location>
        <begin position="242"/>
        <end position="259"/>
    </location>
</feature>
<feature type="transmembrane region" description="Helical" evidence="1">
    <location>
        <begin position="383"/>
        <end position="404"/>
    </location>
</feature>
<feature type="transmembrane region" description="Helical" evidence="1">
    <location>
        <begin position="271"/>
        <end position="287"/>
    </location>
</feature>
<dbReference type="Proteomes" id="UP000051861">
    <property type="component" value="Unassembled WGS sequence"/>
</dbReference>
<feature type="transmembrane region" description="Helical" evidence="1">
    <location>
        <begin position="293"/>
        <end position="309"/>
    </location>
</feature>
<feature type="transmembrane region" description="Helical" evidence="1">
    <location>
        <begin position="38"/>
        <end position="58"/>
    </location>
</feature>
<keyword evidence="1" id="KW-0812">Transmembrane</keyword>
<evidence type="ECO:0008006" key="4">
    <source>
        <dbReference type="Google" id="ProtNLM"/>
    </source>
</evidence>
<comment type="caution">
    <text evidence="2">The sequence shown here is derived from an EMBL/GenBank/DDBJ whole genome shotgun (WGS) entry which is preliminary data.</text>
</comment>
<feature type="transmembrane region" description="Helical" evidence="1">
    <location>
        <begin position="452"/>
        <end position="469"/>
    </location>
</feature>
<protein>
    <recommendedName>
        <fullName evidence="4">Glycosyltransferase RgtA/B/C/D-like domain-containing protein</fullName>
    </recommendedName>
</protein>
<feature type="transmembrane region" description="Helical" evidence="1">
    <location>
        <begin position="64"/>
        <end position="84"/>
    </location>
</feature>
<keyword evidence="1" id="KW-1133">Transmembrane helix</keyword>
<keyword evidence="1" id="KW-0472">Membrane</keyword>
<evidence type="ECO:0000313" key="3">
    <source>
        <dbReference type="Proteomes" id="UP000051861"/>
    </source>
</evidence>